<dbReference type="SUPFAM" id="SSF54001">
    <property type="entry name" value="Cysteine proteinases"/>
    <property type="match status" value="1"/>
</dbReference>
<accession>A0A2S0KJK1</accession>
<dbReference type="GO" id="GO:0008745">
    <property type="term" value="F:N-acetylmuramoyl-L-alanine amidase activity"/>
    <property type="evidence" value="ECO:0007669"/>
    <property type="project" value="InterPro"/>
</dbReference>
<dbReference type="Pfam" id="PF08310">
    <property type="entry name" value="LGFP"/>
    <property type="match status" value="2"/>
</dbReference>
<dbReference type="RefSeq" id="WP_105943571.1">
    <property type="nucleotide sequence ID" value="NZ_CP027433.1"/>
</dbReference>
<proteinExistence type="predicted"/>
<dbReference type="GO" id="GO:0009253">
    <property type="term" value="P:peptidoglycan catabolic process"/>
    <property type="evidence" value="ECO:0007669"/>
    <property type="project" value="InterPro"/>
</dbReference>
<dbReference type="OrthoDB" id="4377647at2"/>
<dbReference type="InterPro" id="IPR013207">
    <property type="entry name" value="LGFP"/>
</dbReference>
<dbReference type="Pfam" id="PF13529">
    <property type="entry name" value="Peptidase_C39_2"/>
    <property type="match status" value="1"/>
</dbReference>
<evidence type="ECO:0000259" key="1">
    <source>
        <dbReference type="SMART" id="SM00644"/>
    </source>
</evidence>
<evidence type="ECO:0000313" key="2">
    <source>
        <dbReference type="EMBL" id="AVM01868.1"/>
    </source>
</evidence>
<protein>
    <recommendedName>
        <fullName evidence="1">N-acetylmuramoyl-L-alanine amidase domain-containing protein</fullName>
    </recommendedName>
</protein>
<dbReference type="InterPro" id="IPR038765">
    <property type="entry name" value="Papain-like_cys_pep_sf"/>
</dbReference>
<dbReference type="KEGG" id="git:C6V83_17985"/>
<dbReference type="SMART" id="SM00644">
    <property type="entry name" value="Ami_2"/>
    <property type="match status" value="1"/>
</dbReference>
<dbReference type="Proteomes" id="UP000239814">
    <property type="component" value="Chromosome"/>
</dbReference>
<organism evidence="2 3">
    <name type="scientific">Gordonia iterans</name>
    <dbReference type="NCBI Taxonomy" id="1004901"/>
    <lineage>
        <taxon>Bacteria</taxon>
        <taxon>Bacillati</taxon>
        <taxon>Actinomycetota</taxon>
        <taxon>Actinomycetes</taxon>
        <taxon>Mycobacteriales</taxon>
        <taxon>Gordoniaceae</taxon>
        <taxon>Gordonia</taxon>
    </lineage>
</organism>
<sequence length="572" mass="62151">MAEKVLAYDRKIVPQETGWWCGPASVQIALNARGIVKSERELMLRLERYEGNVNGRGEVYDDGDGTDHIGQVTRVLNDYAPAAKMVTVEYPKDPPTQALKDQLWNHLRRSIDAGYGMVANIVSPRSNRWKIAAPSTVAPNYGTGTVWHYVAIMGYSDVGGRKVWVADPGFSPFGWWATLDSLASLIPPKGYSYSTAAAATAPAPAPAPAAPAIPKFTETRDIGQSHSPRTRSPINFLLHTSQSTGGARALANYCKNPANQASYHYILGGGELIQIVDTSRASWSVLDANAYTINLCFAASFAEWSREEWLKRRDDIRVAAYIAVREARKAGISVEVLRPGPYKRGSGISDHKYVTEALGIGNHTDVGSGFPWDVFAADVAAFVQPASVPANLIDAEAARAAGWIGKRLAPVGAAGETIIRRDGREVGRFVPYERGHIYWKTGTRQAFAVPHADPQIPGSGLFETWGADYRWEQGPLGFPILAHTVVTNGAVQAFEGGVLFRKNGSARGWAVWGRIYDAYRANGSEQGPLGWPTSAEEKVPGTDNLVQHFEHGRLIWSPSGVAVLIDTKEIAA</sequence>
<dbReference type="EMBL" id="CP027433">
    <property type="protein sequence ID" value="AVM01868.1"/>
    <property type="molecule type" value="Genomic_DNA"/>
</dbReference>
<dbReference type="InterPro" id="IPR002502">
    <property type="entry name" value="Amidase_domain"/>
</dbReference>
<dbReference type="Gene3D" id="3.40.80.10">
    <property type="entry name" value="Peptidoglycan recognition protein-like"/>
    <property type="match status" value="1"/>
</dbReference>
<dbReference type="Gene3D" id="3.90.70.10">
    <property type="entry name" value="Cysteine proteinases"/>
    <property type="match status" value="1"/>
</dbReference>
<feature type="domain" description="N-acetylmuramoyl-L-alanine amidase" evidence="1">
    <location>
        <begin position="223"/>
        <end position="367"/>
    </location>
</feature>
<dbReference type="InterPro" id="IPR036505">
    <property type="entry name" value="Amidase/PGRP_sf"/>
</dbReference>
<dbReference type="AlphaFoldDB" id="A0A2S0KJK1"/>
<dbReference type="InterPro" id="IPR039564">
    <property type="entry name" value="Peptidase_C39-like"/>
</dbReference>
<evidence type="ECO:0000313" key="3">
    <source>
        <dbReference type="Proteomes" id="UP000239814"/>
    </source>
</evidence>
<gene>
    <name evidence="2" type="ORF">C6V83_17985</name>
</gene>
<dbReference type="SUPFAM" id="SSF55846">
    <property type="entry name" value="N-acetylmuramoyl-L-alanine amidase-like"/>
    <property type="match status" value="1"/>
</dbReference>
<keyword evidence="3" id="KW-1185">Reference proteome</keyword>
<name>A0A2S0KJK1_9ACTN</name>
<reference evidence="2 3" key="1">
    <citation type="submission" date="2018-03" db="EMBL/GenBank/DDBJ databases">
        <title>Characteristics and genome of n-alkane degrading marine bacteria Gordonia iterans isolated from crude oil contaminated in Tae-an, South Korea.</title>
        <authorList>
            <person name="Lee S.-S."/>
            <person name="Kim H."/>
        </authorList>
    </citation>
    <scope>NUCLEOTIDE SEQUENCE [LARGE SCALE GENOMIC DNA]</scope>
    <source>
        <strain evidence="2 3">Co17</strain>
    </source>
</reference>